<evidence type="ECO:0000313" key="6">
    <source>
        <dbReference type="Proteomes" id="UP001233999"/>
    </source>
</evidence>
<dbReference type="PROSITE" id="PS00135">
    <property type="entry name" value="TRYPSIN_SER"/>
    <property type="match status" value="1"/>
</dbReference>
<dbReference type="PROSITE" id="PS50240">
    <property type="entry name" value="TRYPSIN_DOM"/>
    <property type="match status" value="1"/>
</dbReference>
<dbReference type="PANTHER" id="PTHR24252:SF7">
    <property type="entry name" value="HYALIN"/>
    <property type="match status" value="1"/>
</dbReference>
<dbReference type="InterPro" id="IPR001254">
    <property type="entry name" value="Trypsin_dom"/>
</dbReference>
<proteinExistence type="predicted"/>
<feature type="chain" id="PRO_5042249086" description="Peptidase S1 domain-containing protein" evidence="3">
    <location>
        <begin position="21"/>
        <end position="278"/>
    </location>
</feature>
<dbReference type="InterPro" id="IPR018114">
    <property type="entry name" value="TRYPSIN_HIS"/>
</dbReference>
<dbReference type="InterPro" id="IPR001314">
    <property type="entry name" value="Peptidase_S1A"/>
</dbReference>
<dbReference type="SUPFAM" id="SSF50494">
    <property type="entry name" value="Trypsin-like serine proteases"/>
    <property type="match status" value="1"/>
</dbReference>
<dbReference type="GO" id="GO:0004252">
    <property type="term" value="F:serine-type endopeptidase activity"/>
    <property type="evidence" value="ECO:0007669"/>
    <property type="project" value="InterPro"/>
</dbReference>
<reference evidence="5" key="1">
    <citation type="journal article" date="2023" name="IScience">
        <title>Live-bearing cockroach genome reveals convergent evolutionary mechanisms linked to viviparity in insects and beyond.</title>
        <authorList>
            <person name="Fouks B."/>
            <person name="Harrison M.C."/>
            <person name="Mikhailova A.A."/>
            <person name="Marchal E."/>
            <person name="English S."/>
            <person name="Carruthers M."/>
            <person name="Jennings E.C."/>
            <person name="Chiamaka E.L."/>
            <person name="Frigard R.A."/>
            <person name="Pippel M."/>
            <person name="Attardo G.M."/>
            <person name="Benoit J.B."/>
            <person name="Bornberg-Bauer E."/>
            <person name="Tobe S.S."/>
        </authorList>
    </citation>
    <scope>NUCLEOTIDE SEQUENCE</scope>
    <source>
        <strain evidence="5">Stay&amp;Tobe</strain>
    </source>
</reference>
<dbReference type="Pfam" id="PF00089">
    <property type="entry name" value="Trypsin"/>
    <property type="match status" value="1"/>
</dbReference>
<keyword evidence="1" id="KW-1015">Disulfide bond</keyword>
<dbReference type="EMBL" id="JASPKZ010008445">
    <property type="protein sequence ID" value="KAJ9579395.1"/>
    <property type="molecule type" value="Genomic_DNA"/>
</dbReference>
<dbReference type="Proteomes" id="UP001233999">
    <property type="component" value="Unassembled WGS sequence"/>
</dbReference>
<evidence type="ECO:0000256" key="3">
    <source>
        <dbReference type="SAM" id="SignalP"/>
    </source>
</evidence>
<dbReference type="CDD" id="cd00190">
    <property type="entry name" value="Tryp_SPc"/>
    <property type="match status" value="1"/>
</dbReference>
<dbReference type="PRINTS" id="PR00722">
    <property type="entry name" value="CHYMOTRYPSIN"/>
</dbReference>
<keyword evidence="2" id="KW-0720">Serine protease</keyword>
<evidence type="ECO:0000256" key="1">
    <source>
        <dbReference type="ARBA" id="ARBA00023157"/>
    </source>
</evidence>
<keyword evidence="3" id="KW-0732">Signal</keyword>
<dbReference type="PANTHER" id="PTHR24252">
    <property type="entry name" value="ACROSIN-RELATED"/>
    <property type="match status" value="1"/>
</dbReference>
<feature type="signal peptide" evidence="3">
    <location>
        <begin position="1"/>
        <end position="20"/>
    </location>
</feature>
<dbReference type="PROSITE" id="PS00134">
    <property type="entry name" value="TRYPSIN_HIS"/>
    <property type="match status" value="1"/>
</dbReference>
<dbReference type="InterPro" id="IPR033116">
    <property type="entry name" value="TRYPSIN_SER"/>
</dbReference>
<feature type="domain" description="Peptidase S1" evidence="4">
    <location>
        <begin position="33"/>
        <end position="277"/>
    </location>
</feature>
<gene>
    <name evidence="5" type="ORF">L9F63_024493</name>
</gene>
<keyword evidence="2" id="KW-0645">Protease</keyword>
<evidence type="ECO:0000256" key="2">
    <source>
        <dbReference type="RuleBase" id="RU363034"/>
    </source>
</evidence>
<dbReference type="InterPro" id="IPR043504">
    <property type="entry name" value="Peptidase_S1_PA_chymotrypsin"/>
</dbReference>
<dbReference type="GO" id="GO:0006508">
    <property type="term" value="P:proteolysis"/>
    <property type="evidence" value="ECO:0007669"/>
    <property type="project" value="UniProtKB-KW"/>
</dbReference>
<protein>
    <recommendedName>
        <fullName evidence="4">Peptidase S1 domain-containing protein</fullName>
    </recommendedName>
</protein>
<evidence type="ECO:0000259" key="4">
    <source>
        <dbReference type="PROSITE" id="PS50240"/>
    </source>
</evidence>
<feature type="non-terminal residue" evidence="5">
    <location>
        <position position="1"/>
    </location>
</feature>
<dbReference type="Gene3D" id="2.40.10.10">
    <property type="entry name" value="Trypsin-like serine proteases"/>
    <property type="match status" value="1"/>
</dbReference>
<name>A0AAD7ZEV6_DIPPU</name>
<dbReference type="AlphaFoldDB" id="A0AAD7ZEV6"/>
<keyword evidence="6" id="KW-1185">Reference proteome</keyword>
<organism evidence="5 6">
    <name type="scientific">Diploptera punctata</name>
    <name type="common">Pacific beetle cockroach</name>
    <dbReference type="NCBI Taxonomy" id="6984"/>
    <lineage>
        <taxon>Eukaryota</taxon>
        <taxon>Metazoa</taxon>
        <taxon>Ecdysozoa</taxon>
        <taxon>Arthropoda</taxon>
        <taxon>Hexapoda</taxon>
        <taxon>Insecta</taxon>
        <taxon>Pterygota</taxon>
        <taxon>Neoptera</taxon>
        <taxon>Polyneoptera</taxon>
        <taxon>Dictyoptera</taxon>
        <taxon>Blattodea</taxon>
        <taxon>Blaberoidea</taxon>
        <taxon>Blaberidae</taxon>
        <taxon>Diplopterinae</taxon>
        <taxon>Diploptera</taxon>
    </lineage>
</organism>
<reference evidence="5" key="2">
    <citation type="submission" date="2023-05" db="EMBL/GenBank/DDBJ databases">
        <authorList>
            <person name="Fouks B."/>
        </authorList>
    </citation>
    <scope>NUCLEOTIDE SEQUENCE</scope>
    <source>
        <strain evidence="5">Stay&amp;Tobe</strain>
        <tissue evidence="5">Testes</tissue>
    </source>
</reference>
<keyword evidence="2" id="KW-0378">Hydrolase</keyword>
<evidence type="ECO:0000313" key="5">
    <source>
        <dbReference type="EMBL" id="KAJ9579395.1"/>
    </source>
</evidence>
<comment type="caution">
    <text evidence="5">The sequence shown here is derived from an EMBL/GenBank/DDBJ whole genome shotgun (WGS) entry which is preliminary data.</text>
</comment>
<sequence>NISGLLAAVLRIIHGIEIWAQQCGQPEVPAFRIVHGEDSSPGRWPWMAAIYIQEEKNSTTFTFCGGSLIGPRHILTAAHCTKQRRSNCSDCQFYLKLGDFDLKRDDEPSSVQTFNVVEVREHPLYKYSSEGSYHDLAIIVLDRTPQRSRYVMPLCLPPPSVRSETFAGQNATMVGWGSTAYSGINLIFMIENNPRWLQISFSKQSTASNANFCVGEYERGGKNAYQGDSGGPLMLKHDGRWIQIGIDSFGPINERPYSPSVYTRVTEYMDWIQENIKE</sequence>
<dbReference type="InterPro" id="IPR009003">
    <property type="entry name" value="Peptidase_S1_PA"/>
</dbReference>
<dbReference type="SMART" id="SM00020">
    <property type="entry name" value="Tryp_SPc"/>
    <property type="match status" value="1"/>
</dbReference>
<accession>A0AAD7ZEV6</accession>